<proteinExistence type="predicted"/>
<evidence type="ECO:0000256" key="1">
    <source>
        <dbReference type="SAM" id="MobiDB-lite"/>
    </source>
</evidence>
<organism evidence="2">
    <name type="scientific">Sesamum calycinum</name>
    <dbReference type="NCBI Taxonomy" id="2727403"/>
    <lineage>
        <taxon>Eukaryota</taxon>
        <taxon>Viridiplantae</taxon>
        <taxon>Streptophyta</taxon>
        <taxon>Embryophyta</taxon>
        <taxon>Tracheophyta</taxon>
        <taxon>Spermatophyta</taxon>
        <taxon>Magnoliopsida</taxon>
        <taxon>eudicotyledons</taxon>
        <taxon>Gunneridae</taxon>
        <taxon>Pentapetalae</taxon>
        <taxon>asterids</taxon>
        <taxon>lamiids</taxon>
        <taxon>Lamiales</taxon>
        <taxon>Pedaliaceae</taxon>
        <taxon>Sesamum</taxon>
    </lineage>
</organism>
<name>A0AAW2SD52_9LAMI</name>
<dbReference type="EMBL" id="JACGWM010000002">
    <property type="protein sequence ID" value="KAL0390323.1"/>
    <property type="molecule type" value="Genomic_DNA"/>
</dbReference>
<reference evidence="2" key="1">
    <citation type="submission" date="2020-06" db="EMBL/GenBank/DDBJ databases">
        <authorList>
            <person name="Li T."/>
            <person name="Hu X."/>
            <person name="Zhang T."/>
            <person name="Song X."/>
            <person name="Zhang H."/>
            <person name="Dai N."/>
            <person name="Sheng W."/>
            <person name="Hou X."/>
            <person name="Wei L."/>
        </authorList>
    </citation>
    <scope>NUCLEOTIDE SEQUENCE</scope>
    <source>
        <strain evidence="2">KEN8</strain>
        <tissue evidence="2">Leaf</tissue>
    </source>
</reference>
<protein>
    <submittedName>
        <fullName evidence="2">Uncharacterized protein</fullName>
    </submittedName>
</protein>
<accession>A0AAW2SD52</accession>
<feature type="compositionally biased region" description="Basic residues" evidence="1">
    <location>
        <begin position="31"/>
        <end position="47"/>
    </location>
</feature>
<evidence type="ECO:0000313" key="2">
    <source>
        <dbReference type="EMBL" id="KAL0390323.1"/>
    </source>
</evidence>
<dbReference type="AlphaFoldDB" id="A0AAW2SD52"/>
<sequence>MLKNPGTDSPAAAASIATVKRYAPPNQRNRSLGRRKSGGVNRKRKRKESCQAKNWGMEGKGNTLFSFMLQLTVFKIFKPAAKPIRQYRLERANSYVSDGERNPIGATKSNPVADLGEGVGNVRASESLWVKLIPLHGCCNSEAFQLLNNRWAATMSAYNNLPEDSAERPVLYTRKSTSAWGHAILPHLLIQPTAGSSTGLQRDFLTELRQAMQNANPSPNP</sequence>
<reference evidence="2" key="2">
    <citation type="journal article" date="2024" name="Plant">
        <title>Genomic evolution and insights into agronomic trait innovations of Sesamum species.</title>
        <authorList>
            <person name="Miao H."/>
            <person name="Wang L."/>
            <person name="Qu L."/>
            <person name="Liu H."/>
            <person name="Sun Y."/>
            <person name="Le M."/>
            <person name="Wang Q."/>
            <person name="Wei S."/>
            <person name="Zheng Y."/>
            <person name="Lin W."/>
            <person name="Duan Y."/>
            <person name="Cao H."/>
            <person name="Xiong S."/>
            <person name="Wang X."/>
            <person name="Wei L."/>
            <person name="Li C."/>
            <person name="Ma Q."/>
            <person name="Ju M."/>
            <person name="Zhao R."/>
            <person name="Li G."/>
            <person name="Mu C."/>
            <person name="Tian Q."/>
            <person name="Mei H."/>
            <person name="Zhang T."/>
            <person name="Gao T."/>
            <person name="Zhang H."/>
        </authorList>
    </citation>
    <scope>NUCLEOTIDE SEQUENCE</scope>
    <source>
        <strain evidence="2">KEN8</strain>
    </source>
</reference>
<dbReference type="PANTHER" id="PTHR36032">
    <property type="entry name" value="PHOSPHOPANTOTHENATE--CYSTEINE LIGASE 2"/>
    <property type="match status" value="1"/>
</dbReference>
<feature type="region of interest" description="Disordered" evidence="1">
    <location>
        <begin position="1"/>
        <end position="50"/>
    </location>
</feature>
<gene>
    <name evidence="2" type="ORF">Scaly_0389400</name>
</gene>
<dbReference type="PANTHER" id="PTHR36032:SF1">
    <property type="entry name" value="PHOSPHOPANTOTHENATE--CYSTEINE LIGASE 2"/>
    <property type="match status" value="1"/>
</dbReference>
<comment type="caution">
    <text evidence="2">The sequence shown here is derived from an EMBL/GenBank/DDBJ whole genome shotgun (WGS) entry which is preliminary data.</text>
</comment>